<gene>
    <name evidence="2" type="ORF">BN4615_P5158</name>
</gene>
<dbReference type="AlphaFoldDB" id="A0A1M4EA57"/>
<organism evidence="2">
    <name type="scientific">Nonomuraea gerenzanensis</name>
    <dbReference type="NCBI Taxonomy" id="93944"/>
    <lineage>
        <taxon>Bacteria</taxon>
        <taxon>Bacillati</taxon>
        <taxon>Actinomycetota</taxon>
        <taxon>Actinomycetes</taxon>
        <taxon>Streptosporangiales</taxon>
        <taxon>Streptosporangiaceae</taxon>
        <taxon>Nonomuraea</taxon>
    </lineage>
</organism>
<evidence type="ECO:0008006" key="3">
    <source>
        <dbReference type="Google" id="ProtNLM"/>
    </source>
</evidence>
<evidence type="ECO:0000313" key="2">
    <source>
        <dbReference type="EMBL" id="SBO95642.1"/>
    </source>
</evidence>
<evidence type="ECO:0000256" key="1">
    <source>
        <dbReference type="SAM" id="SignalP"/>
    </source>
</evidence>
<feature type="chain" id="PRO_5012951269" description="Secreted protein" evidence="1">
    <location>
        <begin position="30"/>
        <end position="173"/>
    </location>
</feature>
<dbReference type="RefSeq" id="WP_225275003.1">
    <property type="nucleotide sequence ID" value="NZ_CP084058.1"/>
</dbReference>
<reference evidence="2" key="1">
    <citation type="submission" date="2016-04" db="EMBL/GenBank/DDBJ databases">
        <authorList>
            <person name="Evans L.H."/>
            <person name="Alamgir A."/>
            <person name="Owens N."/>
            <person name="Weber N.D."/>
            <person name="Virtaneva K."/>
            <person name="Barbian K."/>
            <person name="Babar A."/>
            <person name="Rosenke K."/>
        </authorList>
    </citation>
    <scope>NUCLEOTIDE SEQUENCE</scope>
    <source>
        <strain evidence="2">Nono1</strain>
    </source>
</reference>
<keyword evidence="1" id="KW-0732">Signal</keyword>
<name>A0A1M4EA57_9ACTN</name>
<dbReference type="EMBL" id="LT559118">
    <property type="protein sequence ID" value="SBO95642.1"/>
    <property type="molecule type" value="Genomic_DNA"/>
</dbReference>
<sequence>MRRITTTMSALGLAAITVAASLAAAPAAAADTAGTRVENCDAVWFSVPTENGQAHRDGKVRAFDQADCHTLLGADAGNDLDWGDDVGAFRLGDTNKASSLMNNGFTNEQLRYVAFYDYTYQDHRHGYGCLAPDELYADNLADDDLTTGPTINNKISSHQWVTKTACADNSWIE</sequence>
<proteinExistence type="predicted"/>
<accession>A0A1M4EA57</accession>
<protein>
    <recommendedName>
        <fullName evidence="3">Secreted protein</fullName>
    </recommendedName>
</protein>
<feature type="signal peptide" evidence="1">
    <location>
        <begin position="1"/>
        <end position="29"/>
    </location>
</feature>